<dbReference type="SUPFAM" id="SSF56112">
    <property type="entry name" value="Protein kinase-like (PK-like)"/>
    <property type="match status" value="1"/>
</dbReference>
<evidence type="ECO:0000256" key="5">
    <source>
        <dbReference type="ARBA" id="ARBA00022840"/>
    </source>
</evidence>
<accession>A0ABN9UMY0</accession>
<evidence type="ECO:0000256" key="1">
    <source>
        <dbReference type="ARBA" id="ARBA00022527"/>
    </source>
</evidence>
<evidence type="ECO:0000256" key="3">
    <source>
        <dbReference type="ARBA" id="ARBA00022741"/>
    </source>
</evidence>
<evidence type="ECO:0000256" key="2">
    <source>
        <dbReference type="ARBA" id="ARBA00022679"/>
    </source>
</evidence>
<feature type="compositionally biased region" description="Basic and acidic residues" evidence="6">
    <location>
        <begin position="220"/>
        <end position="229"/>
    </location>
</feature>
<keyword evidence="3" id="KW-0547">Nucleotide-binding</keyword>
<feature type="compositionally biased region" description="Pro residues" evidence="6">
    <location>
        <begin position="1"/>
        <end position="28"/>
    </location>
</feature>
<dbReference type="InterPro" id="IPR050494">
    <property type="entry name" value="Ser_Thr_dual-spec_kinase"/>
</dbReference>
<feature type="compositionally biased region" description="Basic and acidic residues" evidence="6">
    <location>
        <begin position="178"/>
        <end position="213"/>
    </location>
</feature>
<feature type="domain" description="Protein kinase" evidence="7">
    <location>
        <begin position="314"/>
        <end position="523"/>
    </location>
</feature>
<evidence type="ECO:0000259" key="7">
    <source>
        <dbReference type="PROSITE" id="PS50011"/>
    </source>
</evidence>
<evidence type="ECO:0000313" key="9">
    <source>
        <dbReference type="Proteomes" id="UP001189429"/>
    </source>
</evidence>
<feature type="region of interest" description="Disordered" evidence="6">
    <location>
        <begin position="1"/>
        <end position="252"/>
    </location>
</feature>
<reference evidence="8" key="1">
    <citation type="submission" date="2023-10" db="EMBL/GenBank/DDBJ databases">
        <authorList>
            <person name="Chen Y."/>
            <person name="Shah S."/>
            <person name="Dougan E. K."/>
            <person name="Thang M."/>
            <person name="Chan C."/>
        </authorList>
    </citation>
    <scope>NUCLEOTIDE SEQUENCE [LARGE SCALE GENOMIC DNA]</scope>
</reference>
<keyword evidence="5" id="KW-0067">ATP-binding</keyword>
<comment type="caution">
    <text evidence="8">The sequence shown here is derived from an EMBL/GenBank/DDBJ whole genome shotgun (WGS) entry which is preliminary data.</text>
</comment>
<dbReference type="Pfam" id="PF00069">
    <property type="entry name" value="Pkinase"/>
    <property type="match status" value="1"/>
</dbReference>
<name>A0ABN9UMY0_9DINO</name>
<dbReference type="Proteomes" id="UP001189429">
    <property type="component" value="Unassembled WGS sequence"/>
</dbReference>
<proteinExistence type="predicted"/>
<dbReference type="Gene3D" id="1.10.510.10">
    <property type="entry name" value="Transferase(Phosphotransferase) domain 1"/>
    <property type="match status" value="1"/>
</dbReference>
<evidence type="ECO:0000256" key="4">
    <source>
        <dbReference type="ARBA" id="ARBA00022777"/>
    </source>
</evidence>
<keyword evidence="9" id="KW-1185">Reference proteome</keyword>
<keyword evidence="2" id="KW-0808">Transferase</keyword>
<organism evidence="8 9">
    <name type="scientific">Prorocentrum cordatum</name>
    <dbReference type="NCBI Taxonomy" id="2364126"/>
    <lineage>
        <taxon>Eukaryota</taxon>
        <taxon>Sar</taxon>
        <taxon>Alveolata</taxon>
        <taxon>Dinophyceae</taxon>
        <taxon>Prorocentrales</taxon>
        <taxon>Prorocentraceae</taxon>
        <taxon>Prorocentrum</taxon>
    </lineage>
</organism>
<feature type="compositionally biased region" description="Basic and acidic residues" evidence="6">
    <location>
        <begin position="78"/>
        <end position="151"/>
    </location>
</feature>
<dbReference type="InterPro" id="IPR000719">
    <property type="entry name" value="Prot_kinase_dom"/>
</dbReference>
<protein>
    <recommendedName>
        <fullName evidence="7">Protein kinase domain-containing protein</fullName>
    </recommendedName>
</protein>
<evidence type="ECO:0000256" key="6">
    <source>
        <dbReference type="SAM" id="MobiDB-lite"/>
    </source>
</evidence>
<feature type="compositionally biased region" description="Basic and acidic residues" evidence="6">
    <location>
        <begin position="52"/>
        <end position="62"/>
    </location>
</feature>
<dbReference type="InterPro" id="IPR011009">
    <property type="entry name" value="Kinase-like_dom_sf"/>
</dbReference>
<dbReference type="Gene3D" id="3.30.200.20">
    <property type="entry name" value="Phosphorylase Kinase, domain 1"/>
    <property type="match status" value="1"/>
</dbReference>
<keyword evidence="4" id="KW-0418">Kinase</keyword>
<dbReference type="InterPro" id="IPR008271">
    <property type="entry name" value="Ser/Thr_kinase_AS"/>
</dbReference>
<feature type="non-terminal residue" evidence="8">
    <location>
        <position position="1"/>
    </location>
</feature>
<feature type="compositionally biased region" description="Basic and acidic residues" evidence="6">
    <location>
        <begin position="160"/>
        <end position="169"/>
    </location>
</feature>
<keyword evidence="1" id="KW-0723">Serine/threonine-protein kinase</keyword>
<evidence type="ECO:0000313" key="8">
    <source>
        <dbReference type="EMBL" id="CAK0859558.1"/>
    </source>
</evidence>
<dbReference type="PANTHER" id="PTHR24058:SF103">
    <property type="entry name" value="SERINE_THREONINE-PROTEIN KINASE PRP4 HOMOLOG"/>
    <property type="match status" value="1"/>
</dbReference>
<sequence length="523" mass="57605">GPPPAPRPPEGRPCPGRPLAPLPRPPPVGGAWWPAMPGYGYSGTEGKGRRREPRESSESRDRRRDKRKRASPAAAPPSDKREKADRRDPKRDGGKDRKEKDRRREEGAKAPEERRRRQDQGEASRREDPPSARRPSGEESPPRKAAREESPTARGSAKAGADKKSWRQEVEDEEDDQRDLSTDEEARDKKLEEARKRREAIMKAKMADRKSEDPGPGGGDVREEGEGPKKGGAATPEKAAASPGEGATSGKQEIVRQEGMGDMFDERAEAADELKKAMRQSAAIGLTGASGDDWDDEEGYYIPKIGEVMGDRFLVVETSGGRGVFSNVVRAKDQQAEGEQAGAIVAVKILRANDMMTKAAEQEVSILETLNAADKSDRICGCLRHIIRLLSTFAYRRHFCLVFEGMEDDLRGAVKKHTKNKGMSLPAVRAYTKQLIIGLGHMHKHKVIHADIKPDNILIGKGQQVVKFCDLGTAVQFKDDISVSPYLASRFYRAPEVILGCTYDEQVDIRALGPCGSSQARSF</sequence>
<dbReference type="PROSITE" id="PS50011">
    <property type="entry name" value="PROTEIN_KINASE_DOM"/>
    <property type="match status" value="1"/>
</dbReference>
<dbReference type="PROSITE" id="PS00108">
    <property type="entry name" value="PROTEIN_KINASE_ST"/>
    <property type="match status" value="1"/>
</dbReference>
<dbReference type="EMBL" id="CAUYUJ010015914">
    <property type="protein sequence ID" value="CAK0859558.1"/>
    <property type="molecule type" value="Genomic_DNA"/>
</dbReference>
<gene>
    <name evidence="8" type="ORF">PCOR1329_LOCUS48888</name>
</gene>
<dbReference type="SMART" id="SM00220">
    <property type="entry name" value="S_TKc"/>
    <property type="match status" value="1"/>
</dbReference>
<dbReference type="PANTHER" id="PTHR24058">
    <property type="entry name" value="DUAL SPECIFICITY PROTEIN KINASE"/>
    <property type="match status" value="1"/>
</dbReference>